<comment type="function">
    <text evidence="2">Antitoxin component of a type II toxin-antitoxin (TA) system.</text>
</comment>
<dbReference type="Proteomes" id="UP000305792">
    <property type="component" value="Unassembled WGS sequence"/>
</dbReference>
<comment type="similarity">
    <text evidence="1 2">Belongs to the phD/YefM antitoxin family.</text>
</comment>
<proteinExistence type="inferred from homology"/>
<sequence length="107" mass="12366">MFATPTIGLVTDTLEDMSRTITQRELRNDSARILKAAEQGEEFTVTRNGTPIARVVPLDGPDRRYITKEQMDRGLEGMPQIDYQQMRADLEEFIDMDFKDPYEHRNG</sequence>
<reference evidence="3 4" key="1">
    <citation type="journal article" date="2018" name="Int. J. Syst. Evol. Microbiol.">
        <title>Glycomyces paridis sp. nov., isolated from the medicinal plant Paris polyphylla.</title>
        <authorList>
            <person name="Fang X.M."/>
            <person name="Bai J.L."/>
            <person name="Su J."/>
            <person name="Zhao L.L."/>
            <person name="Liu H.Y."/>
            <person name="Ma B.P."/>
            <person name="Zhang Y.Q."/>
            <person name="Yu L.Y."/>
        </authorList>
    </citation>
    <scope>NUCLEOTIDE SEQUENCE [LARGE SCALE GENOMIC DNA]</scope>
    <source>
        <strain evidence="3 4">CPCC 204357</strain>
    </source>
</reference>
<keyword evidence="4" id="KW-1185">Reference proteome</keyword>
<evidence type="ECO:0000256" key="2">
    <source>
        <dbReference type="RuleBase" id="RU362080"/>
    </source>
</evidence>
<dbReference type="NCBIfam" id="TIGR01552">
    <property type="entry name" value="phd_fam"/>
    <property type="match status" value="1"/>
</dbReference>
<dbReference type="Gene3D" id="3.40.1620.10">
    <property type="entry name" value="YefM-like domain"/>
    <property type="match status" value="1"/>
</dbReference>
<protein>
    <recommendedName>
        <fullName evidence="2">Antitoxin</fullName>
    </recommendedName>
</protein>
<evidence type="ECO:0000313" key="4">
    <source>
        <dbReference type="Proteomes" id="UP000305792"/>
    </source>
</evidence>
<comment type="caution">
    <text evidence="3">The sequence shown here is derived from an EMBL/GenBank/DDBJ whole genome shotgun (WGS) entry which is preliminary data.</text>
</comment>
<gene>
    <name evidence="3" type="ORF">E9998_15040</name>
</gene>
<dbReference type="AlphaFoldDB" id="A0A4S8PH92"/>
<name>A0A4S8PH92_9ACTN</name>
<dbReference type="InterPro" id="IPR036165">
    <property type="entry name" value="YefM-like_sf"/>
</dbReference>
<dbReference type="Pfam" id="PF02604">
    <property type="entry name" value="PhdYeFM_antitox"/>
    <property type="match status" value="1"/>
</dbReference>
<evidence type="ECO:0000256" key="1">
    <source>
        <dbReference type="ARBA" id="ARBA00009981"/>
    </source>
</evidence>
<accession>A0A4S8PH92</accession>
<dbReference type="InterPro" id="IPR006442">
    <property type="entry name" value="Antitoxin_Phd/YefM"/>
</dbReference>
<evidence type="ECO:0000313" key="3">
    <source>
        <dbReference type="EMBL" id="THV27699.1"/>
    </source>
</evidence>
<organism evidence="3 4">
    <name type="scientific">Glycomyces paridis</name>
    <dbReference type="NCBI Taxonomy" id="2126555"/>
    <lineage>
        <taxon>Bacteria</taxon>
        <taxon>Bacillati</taxon>
        <taxon>Actinomycetota</taxon>
        <taxon>Actinomycetes</taxon>
        <taxon>Glycomycetales</taxon>
        <taxon>Glycomycetaceae</taxon>
        <taxon>Glycomyces</taxon>
    </lineage>
</organism>
<dbReference type="SUPFAM" id="SSF143120">
    <property type="entry name" value="YefM-like"/>
    <property type="match status" value="1"/>
</dbReference>
<dbReference type="EMBL" id="STGX01000010">
    <property type="protein sequence ID" value="THV27699.1"/>
    <property type="molecule type" value="Genomic_DNA"/>
</dbReference>